<reference evidence="1" key="1">
    <citation type="submission" date="2022-04" db="EMBL/GenBank/DDBJ databases">
        <title>Genome of the entomopathogenic fungus Entomophthora muscae.</title>
        <authorList>
            <person name="Elya C."/>
            <person name="Lovett B.R."/>
            <person name="Lee E."/>
            <person name="Macias A.M."/>
            <person name="Hajek A.E."/>
            <person name="De Bivort B.L."/>
            <person name="Kasson M.T."/>
            <person name="De Fine Licht H.H."/>
            <person name="Stajich J.E."/>
        </authorList>
    </citation>
    <scope>NUCLEOTIDE SEQUENCE</scope>
    <source>
        <strain evidence="1">Berkeley</strain>
    </source>
</reference>
<organism evidence="1 2">
    <name type="scientific">Entomophthora muscae</name>
    <dbReference type="NCBI Taxonomy" id="34485"/>
    <lineage>
        <taxon>Eukaryota</taxon>
        <taxon>Fungi</taxon>
        <taxon>Fungi incertae sedis</taxon>
        <taxon>Zoopagomycota</taxon>
        <taxon>Entomophthoromycotina</taxon>
        <taxon>Entomophthoromycetes</taxon>
        <taxon>Entomophthorales</taxon>
        <taxon>Entomophthoraceae</taxon>
        <taxon>Entomophthora</taxon>
    </lineage>
</organism>
<accession>A0ACC2T5U0</accession>
<gene>
    <name evidence="1" type="ORF">DSO57_1013658</name>
</gene>
<sequence>MENGLDIDVPQGLYSKLQSPHNCSHLEPLVALGLILPGHWAVKVLLVVAYLHLIPVEEGTRIHDFGTLGEFGLDFSDSQPPLVDAVIPRGKLSGLSTEQHDTAMILFEKYRSIFAEENFDLGCAKNTLHYINTGDKQPTQLCPIRCSRAANATVGEEI</sequence>
<dbReference type="EMBL" id="QTSX02003601">
    <property type="protein sequence ID" value="KAJ9069946.1"/>
    <property type="molecule type" value="Genomic_DNA"/>
</dbReference>
<name>A0ACC2T5U0_9FUNG</name>
<evidence type="ECO:0000313" key="1">
    <source>
        <dbReference type="EMBL" id="KAJ9069946.1"/>
    </source>
</evidence>
<protein>
    <submittedName>
        <fullName evidence="1">Uncharacterized protein</fullName>
    </submittedName>
</protein>
<keyword evidence="2" id="KW-1185">Reference proteome</keyword>
<evidence type="ECO:0000313" key="2">
    <source>
        <dbReference type="Proteomes" id="UP001165960"/>
    </source>
</evidence>
<comment type="caution">
    <text evidence="1">The sequence shown here is derived from an EMBL/GenBank/DDBJ whole genome shotgun (WGS) entry which is preliminary data.</text>
</comment>
<proteinExistence type="predicted"/>
<dbReference type="Proteomes" id="UP001165960">
    <property type="component" value="Unassembled WGS sequence"/>
</dbReference>